<evidence type="ECO:0000313" key="1">
    <source>
        <dbReference type="EMBL" id="TGB17372.1"/>
    </source>
</evidence>
<dbReference type="EMBL" id="SRID01000017">
    <property type="protein sequence ID" value="TGB17372.1"/>
    <property type="molecule type" value="Genomic_DNA"/>
</dbReference>
<proteinExistence type="predicted"/>
<name>A0A4Z0HH63_9ACTN</name>
<dbReference type="RefSeq" id="WP_135337428.1">
    <property type="nucleotide sequence ID" value="NZ_JBHLTX010000017.1"/>
</dbReference>
<comment type="caution">
    <text evidence="1">The sequence shown here is derived from an EMBL/GenBank/DDBJ whole genome shotgun (WGS) entry which is preliminary data.</text>
</comment>
<reference evidence="1 2" key="1">
    <citation type="submission" date="2019-03" db="EMBL/GenBank/DDBJ databases">
        <authorList>
            <person name="Gonzalez-Pimentel J.L."/>
        </authorList>
    </citation>
    <scope>NUCLEOTIDE SEQUENCE [LARGE SCALE GENOMIC DNA]</scope>
    <source>
        <strain evidence="1 2">JCM 31289</strain>
    </source>
</reference>
<dbReference type="AlphaFoldDB" id="A0A4Z0HH63"/>
<gene>
    <name evidence="1" type="ORF">E4099_03565</name>
</gene>
<keyword evidence="2" id="KW-1185">Reference proteome</keyword>
<dbReference type="OrthoDB" id="4222865at2"/>
<dbReference type="Proteomes" id="UP000297948">
    <property type="component" value="Unassembled WGS sequence"/>
</dbReference>
<accession>A0A4Z0HH63</accession>
<organism evidence="1 2">
    <name type="scientific">Streptomyces palmae</name>
    <dbReference type="NCBI Taxonomy" id="1701085"/>
    <lineage>
        <taxon>Bacteria</taxon>
        <taxon>Bacillati</taxon>
        <taxon>Actinomycetota</taxon>
        <taxon>Actinomycetes</taxon>
        <taxon>Kitasatosporales</taxon>
        <taxon>Streptomycetaceae</taxon>
        <taxon>Streptomyces</taxon>
    </lineage>
</organism>
<protein>
    <submittedName>
        <fullName evidence="1">Uncharacterized protein</fullName>
    </submittedName>
</protein>
<sequence length="130" mass="13579">MTAAADAPGPDHRAAALCALLGSPEDLRRPGVREAAERARDLLRSGADTEELASCYRALDTALRQAGDARGLVNESRGGTAPGIAPHLKVAVCPGPTPCPRLERARDLLPAPHCAINGTRMRKGRLGAAR</sequence>
<evidence type="ECO:0000313" key="2">
    <source>
        <dbReference type="Proteomes" id="UP000297948"/>
    </source>
</evidence>